<dbReference type="PANTHER" id="PTHR42957">
    <property type="entry name" value="HELICASE MJ1565-RELATED"/>
    <property type="match status" value="1"/>
</dbReference>
<keyword evidence="3" id="KW-0547">Nucleotide-binding</keyword>
<gene>
    <name evidence="3" type="ORF">ACFFIP_19035</name>
</gene>
<reference evidence="3 4" key="1">
    <citation type="submission" date="2024-09" db="EMBL/GenBank/DDBJ databases">
        <authorList>
            <person name="Sun Q."/>
            <person name="Mori K."/>
        </authorList>
    </citation>
    <scope>NUCLEOTIDE SEQUENCE [LARGE SCALE GENOMIC DNA]</scope>
    <source>
        <strain evidence="3 4">CCM 7650</strain>
    </source>
</reference>
<comment type="caution">
    <text evidence="3">The sequence shown here is derived from an EMBL/GenBank/DDBJ whole genome shotgun (WGS) entry which is preliminary data.</text>
</comment>
<sequence>MAFKSTYLGTIQDVSGTSLSVSLDNTAPSGLTYVDGEGYRIGQIGSFVKIPIGYIDLFGIVTQVGASAVPENQILAQPYGYRWIKVQLIGEGQRNGSFQRGISQYPTISDEVHLVSESDLKKIYGQPDRPYFVKVGHIAGAESIPALIDINKLITRHSAIVGTTGSGKSTTVASILNAISDPVNYPSARVLVFDLHGEYGHALRDRANIFKVNADKTAGSIEKDLFIPFWALNFEELCSVSFGAFSNEKDENYVLEQISFAKKESLTKYAKEGVSEDTLNVDSPIAFSLNKLWYKLYLENFGKFYPDRPDRPLAFELDDAGLEMKGDLSTGIPPVFKPINTNRENGERVQHPTSNLNVGQQLHSLGAKLRIPRFDFLFKPGEWTPDEDGKTEKDLDSLIQEWIGSDKPITIMDLSGVPNSILNTIIGVLLRIIYDGLFWARNLSQGGRNRPLLLLMEEAHNYLNNEGSALPIVQKIVKEGRKYGIGAMIVSQRPSEVNSTILSQCGTFFALRLANATDRGHITSAVTDNLEGLTSMLPILRTGEAIILGEAVKLPMRTLIDAPPKDRRPDSQDPIIYDEQGDEDSMHPGGWGIKMEEQPNYKEFLETWRAQSPFVKRIIK</sequence>
<keyword evidence="4" id="KW-1185">Reference proteome</keyword>
<dbReference type="RefSeq" id="WP_382389378.1">
    <property type="nucleotide sequence ID" value="NZ_JBHLWI010000090.1"/>
</dbReference>
<organism evidence="3 4">
    <name type="scientific">Fontibacter flavus</name>
    <dbReference type="NCBI Taxonomy" id="654838"/>
    <lineage>
        <taxon>Bacteria</taxon>
        <taxon>Pseudomonadati</taxon>
        <taxon>Bacteroidota</taxon>
        <taxon>Cytophagia</taxon>
        <taxon>Cytophagales</taxon>
        <taxon>Cyclobacteriaceae</taxon>
        <taxon>Fontibacter</taxon>
    </lineage>
</organism>
<feature type="region of interest" description="Disordered" evidence="1">
    <location>
        <begin position="561"/>
        <end position="587"/>
    </location>
</feature>
<evidence type="ECO:0000313" key="4">
    <source>
        <dbReference type="Proteomes" id="UP001589797"/>
    </source>
</evidence>
<dbReference type="GO" id="GO:0005524">
    <property type="term" value="F:ATP binding"/>
    <property type="evidence" value="ECO:0007669"/>
    <property type="project" value="UniProtKB-KW"/>
</dbReference>
<evidence type="ECO:0000313" key="3">
    <source>
        <dbReference type="EMBL" id="MFC0264791.1"/>
    </source>
</evidence>
<feature type="domain" description="Helicase HerA central" evidence="2">
    <location>
        <begin position="133"/>
        <end position="432"/>
    </location>
</feature>
<dbReference type="InterPro" id="IPR002789">
    <property type="entry name" value="HerA_central"/>
</dbReference>
<evidence type="ECO:0000256" key="1">
    <source>
        <dbReference type="SAM" id="MobiDB-lite"/>
    </source>
</evidence>
<evidence type="ECO:0000259" key="2">
    <source>
        <dbReference type="Pfam" id="PF01935"/>
    </source>
</evidence>
<dbReference type="CDD" id="cd01127">
    <property type="entry name" value="TrwB_TraG_TraD_VirD4"/>
    <property type="match status" value="1"/>
</dbReference>
<dbReference type="EMBL" id="JBHLWI010000090">
    <property type="protein sequence ID" value="MFC0264791.1"/>
    <property type="molecule type" value="Genomic_DNA"/>
</dbReference>
<accession>A0ABV6FY30</accession>
<dbReference type="Pfam" id="PF01935">
    <property type="entry name" value="DUF87"/>
    <property type="match status" value="1"/>
</dbReference>
<keyword evidence="3" id="KW-0067">ATP-binding</keyword>
<dbReference type="Gene3D" id="3.40.50.300">
    <property type="entry name" value="P-loop containing nucleotide triphosphate hydrolases"/>
    <property type="match status" value="2"/>
</dbReference>
<proteinExistence type="predicted"/>
<protein>
    <submittedName>
        <fullName evidence="3">ATP-binding protein</fullName>
    </submittedName>
</protein>
<dbReference type="PANTHER" id="PTHR42957:SF1">
    <property type="entry name" value="HELICASE MJ1565-RELATED"/>
    <property type="match status" value="1"/>
</dbReference>
<dbReference type="InterPro" id="IPR027417">
    <property type="entry name" value="P-loop_NTPase"/>
</dbReference>
<name>A0ABV6FY30_9BACT</name>
<dbReference type="SUPFAM" id="SSF52540">
    <property type="entry name" value="P-loop containing nucleoside triphosphate hydrolases"/>
    <property type="match status" value="1"/>
</dbReference>
<dbReference type="Proteomes" id="UP001589797">
    <property type="component" value="Unassembled WGS sequence"/>
</dbReference>
<dbReference type="InterPro" id="IPR008571">
    <property type="entry name" value="HerA-like"/>
</dbReference>